<reference evidence="2" key="1">
    <citation type="submission" date="2019-11" db="EMBL/GenBank/DDBJ databases">
        <title>Microbial mats filling the niche in hypersaline microbial mats.</title>
        <authorList>
            <person name="Wong H.L."/>
            <person name="Macleod F.I."/>
            <person name="White R.A. III"/>
            <person name="Burns B.P."/>
        </authorList>
    </citation>
    <scope>NUCLEOTIDE SEQUENCE</scope>
    <source>
        <strain evidence="2">Bin_327</strain>
    </source>
</reference>
<organism evidence="2 3">
    <name type="scientific">candidate division WOR-3 bacterium</name>
    <dbReference type="NCBI Taxonomy" id="2052148"/>
    <lineage>
        <taxon>Bacteria</taxon>
        <taxon>Bacteria division WOR-3</taxon>
    </lineage>
</organism>
<name>A0A9D5K8K8_UNCW3</name>
<gene>
    <name evidence="2" type="ORF">GF359_03880</name>
</gene>
<evidence type="ECO:0000313" key="3">
    <source>
        <dbReference type="Proteomes" id="UP000630660"/>
    </source>
</evidence>
<comment type="caution">
    <text evidence="2">The sequence shown here is derived from an EMBL/GenBank/DDBJ whole genome shotgun (WGS) entry which is preliminary data.</text>
</comment>
<dbReference type="Proteomes" id="UP000630660">
    <property type="component" value="Unassembled WGS sequence"/>
</dbReference>
<evidence type="ECO:0000313" key="2">
    <source>
        <dbReference type="EMBL" id="MBD3364336.1"/>
    </source>
</evidence>
<protein>
    <recommendedName>
        <fullName evidence="4">Adhesin domain-containing protein</fullName>
    </recommendedName>
</protein>
<keyword evidence="1" id="KW-0732">Signal</keyword>
<dbReference type="EMBL" id="WJKJ01000123">
    <property type="protein sequence ID" value="MBD3364336.1"/>
    <property type="molecule type" value="Genomic_DNA"/>
</dbReference>
<sequence length="282" mass="29587">MKHTKILYTIIAALVLLPFIVSAESTSQTFDASDYDRVEVETLHGDISAVAVSGDEISISFEHSLGAGVENEITEALSGLLEIAKTYEGSEDVDINITEDKVNRVLKVSVETIEEGNEEIEDIDISVSLPASIFVKLTSTNGNLSVDGSQAGFDLTTTNGNVAIDNTAGPGAFDATNGNVEIDNHAGDLDGKANNGKITGEIAMPDHNGECILETVNSDIEVSVPVSVGATVSLSNVHGASQITGLDVKTKKEGDKTIKYTGDGSGRIYLVTVNGDLILKGM</sequence>
<proteinExistence type="predicted"/>
<evidence type="ECO:0008006" key="4">
    <source>
        <dbReference type="Google" id="ProtNLM"/>
    </source>
</evidence>
<dbReference type="AlphaFoldDB" id="A0A9D5K8K8"/>
<evidence type="ECO:0000256" key="1">
    <source>
        <dbReference type="SAM" id="SignalP"/>
    </source>
</evidence>
<accession>A0A9D5K8K8</accession>
<feature type="chain" id="PRO_5038845106" description="Adhesin domain-containing protein" evidence="1">
    <location>
        <begin position="24"/>
        <end position="282"/>
    </location>
</feature>
<feature type="signal peptide" evidence="1">
    <location>
        <begin position="1"/>
        <end position="23"/>
    </location>
</feature>